<evidence type="ECO:0008006" key="4">
    <source>
        <dbReference type="Google" id="ProtNLM"/>
    </source>
</evidence>
<dbReference type="RefSeq" id="WP_188447765.1">
    <property type="nucleotide sequence ID" value="NZ_BMDW01000014.1"/>
</dbReference>
<dbReference type="Proteomes" id="UP000618591">
    <property type="component" value="Unassembled WGS sequence"/>
</dbReference>
<protein>
    <recommendedName>
        <fullName evidence="4">UrcA family protein</fullName>
    </recommendedName>
</protein>
<keyword evidence="1" id="KW-0472">Membrane</keyword>
<sequence>MTHDQPVLHAGRRWIVGCLVVLGGVTLFYAGILLGQQHATTAEPAKRAPGMARASTKPLVRNVFSPSVIADPYVLDEQRKVVEALERACEHQRRNCATAHDARAYLDSHR</sequence>
<evidence type="ECO:0000313" key="2">
    <source>
        <dbReference type="EMBL" id="GGA52807.1"/>
    </source>
</evidence>
<accession>A0ABQ1H031</accession>
<keyword evidence="3" id="KW-1185">Reference proteome</keyword>
<organism evidence="2 3">
    <name type="scientific">Sphingomonas psychrolutea</name>
    <dbReference type="NCBI Taxonomy" id="1259676"/>
    <lineage>
        <taxon>Bacteria</taxon>
        <taxon>Pseudomonadati</taxon>
        <taxon>Pseudomonadota</taxon>
        <taxon>Alphaproteobacteria</taxon>
        <taxon>Sphingomonadales</taxon>
        <taxon>Sphingomonadaceae</taxon>
        <taxon>Sphingomonas</taxon>
    </lineage>
</organism>
<name>A0ABQ1H031_9SPHN</name>
<evidence type="ECO:0000313" key="3">
    <source>
        <dbReference type="Proteomes" id="UP000618591"/>
    </source>
</evidence>
<comment type="caution">
    <text evidence="2">The sequence shown here is derived from an EMBL/GenBank/DDBJ whole genome shotgun (WGS) entry which is preliminary data.</text>
</comment>
<evidence type="ECO:0000256" key="1">
    <source>
        <dbReference type="SAM" id="Phobius"/>
    </source>
</evidence>
<proteinExistence type="predicted"/>
<keyword evidence="1" id="KW-1133">Transmembrane helix</keyword>
<gene>
    <name evidence="2" type="ORF">GCM10011395_23940</name>
</gene>
<dbReference type="EMBL" id="BMDW01000014">
    <property type="protein sequence ID" value="GGA52807.1"/>
    <property type="molecule type" value="Genomic_DNA"/>
</dbReference>
<keyword evidence="1" id="KW-0812">Transmembrane</keyword>
<reference evidence="3" key="1">
    <citation type="journal article" date="2019" name="Int. J. Syst. Evol. Microbiol.">
        <title>The Global Catalogue of Microorganisms (GCM) 10K type strain sequencing project: providing services to taxonomists for standard genome sequencing and annotation.</title>
        <authorList>
            <consortium name="The Broad Institute Genomics Platform"/>
            <consortium name="The Broad Institute Genome Sequencing Center for Infectious Disease"/>
            <person name="Wu L."/>
            <person name="Ma J."/>
        </authorList>
    </citation>
    <scope>NUCLEOTIDE SEQUENCE [LARGE SCALE GENOMIC DNA]</scope>
    <source>
        <strain evidence="3">CGMCC 1.10106</strain>
    </source>
</reference>
<feature type="transmembrane region" description="Helical" evidence="1">
    <location>
        <begin position="14"/>
        <end position="34"/>
    </location>
</feature>